<protein>
    <recommendedName>
        <fullName evidence="4">Calcyphosin-2 PH domain-containing protein</fullName>
    </recommendedName>
</protein>
<dbReference type="Pfam" id="PF25348">
    <property type="entry name" value="PH_CAYP2"/>
    <property type="match status" value="1"/>
</dbReference>
<gene>
    <name evidence="5" type="ORF">OXX778_LOCUS14571</name>
</gene>
<evidence type="ECO:0000313" key="5">
    <source>
        <dbReference type="EMBL" id="CAF0963988.1"/>
    </source>
</evidence>
<dbReference type="OrthoDB" id="6280085at2759"/>
<dbReference type="GO" id="GO:0046872">
    <property type="term" value="F:metal ion binding"/>
    <property type="evidence" value="ECO:0007669"/>
    <property type="project" value="UniProtKB-KW"/>
</dbReference>
<evidence type="ECO:0000259" key="4">
    <source>
        <dbReference type="Pfam" id="PF25348"/>
    </source>
</evidence>
<reference evidence="5" key="1">
    <citation type="submission" date="2021-02" db="EMBL/GenBank/DDBJ databases">
        <authorList>
            <person name="Nowell W R."/>
        </authorList>
    </citation>
    <scope>NUCLEOTIDE SEQUENCE</scope>
    <source>
        <strain evidence="5">Ploen Becks lab</strain>
    </source>
</reference>
<proteinExistence type="predicted"/>
<dbReference type="InterPro" id="IPR011992">
    <property type="entry name" value="EF-hand-dom_pair"/>
</dbReference>
<dbReference type="InterPro" id="IPR051581">
    <property type="entry name" value="Ca-bind"/>
</dbReference>
<sequence>MSMTRIVRNPITGEEIIYKKGLKNPQNETKIPDLTHEERVKNLLESSRSEFITYDKKYEIKSESKPDLSLVANASSIPLLNLNELQSDESRTKLNLLKNNNPIIAPSLVENSARPKSNYSYALNQLNSPSPLLAYHDKINKNPSPLVSNLPAPRPEEATIIPQPSNPAVLKKSSIYKIERVADLEKLWLDNGIQTPKPSSQDETKLAKEKLIIDTVVTDQLSKFVLSNNQKTIYTPRGNKYTLIDNHSRPTSSLSENSLAKKCKFNCRIRTPNGRLALKDLFGIIFLHDGSLTIYEFRLLCGAYLTGTGSGNVSKKANALPFLNRKVYVHENGERRGKQIDLYDIYKGSILYVSYNLNDTMGLPQTARLKDYLEIEITDVNELEKENLLIGEILAQPAQPGEDMNKKIFNVKERLKSKLNDVEIRNLKIINSVRKFILKQIEDRSVEVYMGLSRILKSKNFINCEQLHEAFQEFNIEIHAEDLRIVWECLDWDKLDQMNYYNVLRSYLGEMNVERHGFFRQLMHKLDTQKTGYVQVSDIYKYYKAARHPRVKNGNLQEDEMFKKFLSSFDLIPLNKVQDYFEISTSSDMKSPLITYEQLEEYYNGLSIVVESDDDFINILKNSWNQ</sequence>
<feature type="domain" description="Calcyphosin-2 PH" evidence="4">
    <location>
        <begin position="277"/>
        <end position="388"/>
    </location>
</feature>
<dbReference type="EMBL" id="CAJNOC010003022">
    <property type="protein sequence ID" value="CAF0963988.1"/>
    <property type="molecule type" value="Genomic_DNA"/>
</dbReference>
<dbReference type="SUPFAM" id="SSF47473">
    <property type="entry name" value="EF-hand"/>
    <property type="match status" value="1"/>
</dbReference>
<accession>A0A814E348</accession>
<dbReference type="PANTHER" id="PTHR34524">
    <property type="entry name" value="CALCYPHOSIN"/>
    <property type="match status" value="1"/>
</dbReference>
<organism evidence="5 6">
    <name type="scientific">Brachionus calyciflorus</name>
    <dbReference type="NCBI Taxonomy" id="104777"/>
    <lineage>
        <taxon>Eukaryota</taxon>
        <taxon>Metazoa</taxon>
        <taxon>Spiralia</taxon>
        <taxon>Gnathifera</taxon>
        <taxon>Rotifera</taxon>
        <taxon>Eurotatoria</taxon>
        <taxon>Monogononta</taxon>
        <taxon>Pseudotrocha</taxon>
        <taxon>Ploima</taxon>
        <taxon>Brachionidae</taxon>
        <taxon>Brachionus</taxon>
    </lineage>
</organism>
<evidence type="ECO:0000313" key="6">
    <source>
        <dbReference type="Proteomes" id="UP000663879"/>
    </source>
</evidence>
<name>A0A814E348_9BILA</name>
<dbReference type="Gene3D" id="1.10.238.10">
    <property type="entry name" value="EF-hand"/>
    <property type="match status" value="1"/>
</dbReference>
<keyword evidence="6" id="KW-1185">Reference proteome</keyword>
<evidence type="ECO:0000256" key="2">
    <source>
        <dbReference type="ARBA" id="ARBA00022737"/>
    </source>
</evidence>
<dbReference type="InterPro" id="IPR057461">
    <property type="entry name" value="CAYP2_PH"/>
</dbReference>
<keyword evidence="1" id="KW-0479">Metal-binding</keyword>
<keyword evidence="3" id="KW-0106">Calcium</keyword>
<evidence type="ECO:0000256" key="1">
    <source>
        <dbReference type="ARBA" id="ARBA00022723"/>
    </source>
</evidence>
<comment type="caution">
    <text evidence="5">The sequence shown here is derived from an EMBL/GenBank/DDBJ whole genome shotgun (WGS) entry which is preliminary data.</text>
</comment>
<evidence type="ECO:0000256" key="3">
    <source>
        <dbReference type="ARBA" id="ARBA00022837"/>
    </source>
</evidence>
<dbReference type="Proteomes" id="UP000663879">
    <property type="component" value="Unassembled WGS sequence"/>
</dbReference>
<keyword evidence="2" id="KW-0677">Repeat</keyword>
<dbReference type="PANTHER" id="PTHR34524:SF15">
    <property type="entry name" value="EF-HAND DOMAIN-CONTAINING PROTEIN"/>
    <property type="match status" value="1"/>
</dbReference>
<dbReference type="AlphaFoldDB" id="A0A814E348"/>